<dbReference type="AlphaFoldDB" id="A0A6G3U176"/>
<sequence>MHQQPPTDPRPRVLHVTQPVDGGVARVVTDLTRAQLAAGWRVTVACPGGTALAATLGALGADVRPWA</sequence>
<keyword evidence="1" id="KW-0808">Transferase</keyword>
<dbReference type="SUPFAM" id="SSF53756">
    <property type="entry name" value="UDP-Glycosyltransferase/glycogen phosphorylase"/>
    <property type="match status" value="1"/>
</dbReference>
<feature type="non-terminal residue" evidence="1">
    <location>
        <position position="67"/>
    </location>
</feature>
<gene>
    <name evidence="1" type="ORF">G3I38_12750</name>
</gene>
<evidence type="ECO:0000313" key="1">
    <source>
        <dbReference type="EMBL" id="NEC80085.1"/>
    </source>
</evidence>
<dbReference type="GO" id="GO:0016740">
    <property type="term" value="F:transferase activity"/>
    <property type="evidence" value="ECO:0007669"/>
    <property type="project" value="UniProtKB-KW"/>
</dbReference>
<name>A0A6G3U176_9ACTN</name>
<reference evidence="1" key="1">
    <citation type="submission" date="2020-01" db="EMBL/GenBank/DDBJ databases">
        <title>Insect and environment-associated Actinomycetes.</title>
        <authorList>
            <person name="Currrie C."/>
            <person name="Chevrette M."/>
            <person name="Carlson C."/>
            <person name="Stubbendieck R."/>
            <person name="Wendt-Pienkowski E."/>
        </authorList>
    </citation>
    <scope>NUCLEOTIDE SEQUENCE</scope>
    <source>
        <strain evidence="1">SID7958</strain>
    </source>
</reference>
<dbReference type="Gene3D" id="3.40.50.2000">
    <property type="entry name" value="Glycogen Phosphorylase B"/>
    <property type="match status" value="1"/>
</dbReference>
<accession>A0A6G3U176</accession>
<proteinExistence type="predicted"/>
<dbReference type="EMBL" id="JAAGMU010000683">
    <property type="protein sequence ID" value="NEC80085.1"/>
    <property type="molecule type" value="Genomic_DNA"/>
</dbReference>
<organism evidence="1">
    <name type="scientific">Streptomyces sp. SID7958</name>
    <dbReference type="NCBI Taxonomy" id="2706093"/>
    <lineage>
        <taxon>Bacteria</taxon>
        <taxon>Bacillati</taxon>
        <taxon>Actinomycetota</taxon>
        <taxon>Actinomycetes</taxon>
        <taxon>Kitasatosporales</taxon>
        <taxon>Streptomycetaceae</taxon>
        <taxon>Streptomyces</taxon>
    </lineage>
</organism>
<comment type="caution">
    <text evidence="1">The sequence shown here is derived from an EMBL/GenBank/DDBJ whole genome shotgun (WGS) entry which is preliminary data.</text>
</comment>
<protein>
    <submittedName>
        <fullName evidence="1">Glycosyltransferase family 1 protein</fullName>
    </submittedName>
</protein>